<feature type="domain" description="Virulence-associated protein E-like" evidence="2">
    <location>
        <begin position="197"/>
        <end position="322"/>
    </location>
</feature>
<protein>
    <recommendedName>
        <fullName evidence="2">Virulence-associated protein E-like domain-containing protein</fullName>
    </recommendedName>
</protein>
<feature type="compositionally biased region" description="Polar residues" evidence="1">
    <location>
        <begin position="455"/>
        <end position="465"/>
    </location>
</feature>
<feature type="region of interest" description="Disordered" evidence="1">
    <location>
        <begin position="454"/>
        <end position="505"/>
    </location>
</feature>
<feature type="compositionally biased region" description="Low complexity" evidence="1">
    <location>
        <begin position="473"/>
        <end position="496"/>
    </location>
</feature>
<dbReference type="EMBL" id="AP023092">
    <property type="protein sequence ID" value="BCE27579.1"/>
    <property type="molecule type" value="Genomic_DNA"/>
</dbReference>
<evidence type="ECO:0000313" key="3">
    <source>
        <dbReference type="EMBL" id="BCE27579.1"/>
    </source>
</evidence>
<dbReference type="AlphaFoldDB" id="A0A809XK85"/>
<proteinExistence type="predicted"/>
<name>A0A809XK85_9BRAD</name>
<dbReference type="Pfam" id="PF05272">
    <property type="entry name" value="VapE-like_dom"/>
    <property type="match status" value="1"/>
</dbReference>
<reference evidence="3" key="1">
    <citation type="submission" date="2020-05" db="EMBL/GenBank/DDBJ databases">
        <title>Complete genome sequence of Bradyrhizobium diazoefficiens XF2 isolated from soybean nodule.</title>
        <authorList>
            <person name="Noda R."/>
            <person name="Kakizaki K."/>
            <person name="Minamisawa K."/>
        </authorList>
    </citation>
    <scope>NUCLEOTIDE SEQUENCE</scope>
    <source>
        <strain evidence="3">XF2</strain>
    </source>
</reference>
<gene>
    <name evidence="3" type="ORF">XF2B_13480</name>
</gene>
<evidence type="ECO:0000256" key="1">
    <source>
        <dbReference type="SAM" id="MobiDB-lite"/>
    </source>
</evidence>
<evidence type="ECO:0000259" key="2">
    <source>
        <dbReference type="Pfam" id="PF05272"/>
    </source>
</evidence>
<organism evidence="3">
    <name type="scientific">Bradyrhizobium diazoefficiens</name>
    <dbReference type="NCBI Taxonomy" id="1355477"/>
    <lineage>
        <taxon>Bacteria</taxon>
        <taxon>Pseudomonadati</taxon>
        <taxon>Pseudomonadota</taxon>
        <taxon>Alphaproteobacteria</taxon>
        <taxon>Hyphomicrobiales</taxon>
        <taxon>Nitrobacteraceae</taxon>
        <taxon>Bradyrhizobium</taxon>
    </lineage>
</organism>
<feature type="region of interest" description="Disordered" evidence="1">
    <location>
        <begin position="1"/>
        <end position="28"/>
    </location>
</feature>
<feature type="compositionally biased region" description="Polar residues" evidence="1">
    <location>
        <begin position="1"/>
        <end position="20"/>
    </location>
</feature>
<dbReference type="InterPro" id="IPR007936">
    <property type="entry name" value="VapE-like_dom"/>
</dbReference>
<sequence length="505" mass="55641">MHQFQESQGASTTILAQSATPPVGTAPRPAQALLPSDSSLQTPIEDLVQDDTMGFVRDYMNAREIEVLFDGTLFLRDRPLEAITPDAIDAVLAVDPPSVSDLLDEIVLHARHVGSPFKRGDLAAALRQVLRLEKHRRYRSVLRPLFDTCSSGEVEKAGAQWRRLAGLFDMAPELAIALIQHFCWSVKQKQLHRPVVHHCMPIIFSTTQGTGKTVFVKKFLAPLRELATDSALFTDLADRRSGDIFRFPVILLDDMERIPASMVPALKSVLTSDRLRRRRLGTSASDAIRQACVPIGTSNQMIHELVEDDTGHRRFATLPFRNGATFKGGDASVWETVNAIDYELLWRSVDAFAPSPLLPFRDELLRNEHAAPKTIGVLDWVADLDLGSEPVRNITMRHGVRAQGLRELFIAQTGIEISAQKFAKEMERCCLRPEMPFGDKIKIETGSIYRLKSRLSPSVSEQSRSARPVPLELAASAPSSSPGPSGSSSSPALPASEGTCVEPQS</sequence>
<accession>A0A809XK85</accession>